<gene>
    <name evidence="1" type="ORF">FMM08_11095</name>
</gene>
<dbReference type="EMBL" id="VKAC01000006">
    <property type="protein sequence ID" value="TXR56000.1"/>
    <property type="molecule type" value="Genomic_DNA"/>
</dbReference>
<sequence>MGHDAGVPTTTADADAVLIGGGGASTAVLHHLALHLLRQQHRRPLRVIVVDPLDRLAERPADRTWCSWVPRGSAAEAELEPAVHRWWPTVQVVAPDGTAAELDLAPLRYAMVRGEDYYAHVAGLVDLARERGALQLEHLPVAALGVEEDSSATRVVLPEGALVAPVVLDSRPAPPARPGASSLVQHFLGQRVRGREGSVDPDRAVLMDFSVSQPEVGLAFGYCLPSDTATALVEHTAFVPEPLGAAEQAAALAEHLPRALGTTTSADLVVEHVETGAIPMTDAPFPQRPPAPPGLRRSRVVRLGTAGGAVRPSTGYAFTAMQRAARAVAGQLAAGVPGDRLEVPHPYPRRHAWMDALVLRALLDGPRRGGLDGPEFFVRLFARNPPQRVLRFLDGLTGPGEELALMATSPRGPMLRAAALDAAWRLRSGR</sequence>
<dbReference type="SUPFAM" id="SSF51905">
    <property type="entry name" value="FAD/NAD(P)-binding domain"/>
    <property type="match status" value="1"/>
</dbReference>
<name>A0A5C8ZGP0_9ACTN</name>
<dbReference type="Pfam" id="PF05834">
    <property type="entry name" value="Lycopene_cycl"/>
    <property type="match status" value="1"/>
</dbReference>
<dbReference type="Proteomes" id="UP000321234">
    <property type="component" value="Unassembled WGS sequence"/>
</dbReference>
<accession>A0A5C8ZGP0</accession>
<protein>
    <submittedName>
        <fullName evidence="1">Lycopene cyclase</fullName>
    </submittedName>
</protein>
<dbReference type="InterPro" id="IPR036188">
    <property type="entry name" value="FAD/NAD-bd_sf"/>
</dbReference>
<comment type="caution">
    <text evidence="1">The sequence shown here is derived from an EMBL/GenBank/DDBJ whole genome shotgun (WGS) entry which is preliminary data.</text>
</comment>
<dbReference type="AlphaFoldDB" id="A0A5C8ZGP0"/>
<dbReference type="OrthoDB" id="24355at2"/>
<keyword evidence="2" id="KW-1185">Reference proteome</keyword>
<proteinExistence type="predicted"/>
<evidence type="ECO:0000313" key="2">
    <source>
        <dbReference type="Proteomes" id="UP000321234"/>
    </source>
</evidence>
<reference evidence="1 2" key="1">
    <citation type="submission" date="2019-07" db="EMBL/GenBank/DDBJ databases">
        <title>Quadrisphaera sp. strain DD2A genome sequencing and assembly.</title>
        <authorList>
            <person name="Kim I."/>
        </authorList>
    </citation>
    <scope>NUCLEOTIDE SEQUENCE [LARGE SCALE GENOMIC DNA]</scope>
    <source>
        <strain evidence="1 2">DD2A</strain>
    </source>
</reference>
<evidence type="ECO:0000313" key="1">
    <source>
        <dbReference type="EMBL" id="TXR56000.1"/>
    </source>
</evidence>
<organism evidence="1 2">
    <name type="scientific">Quadrisphaera setariae</name>
    <dbReference type="NCBI Taxonomy" id="2593304"/>
    <lineage>
        <taxon>Bacteria</taxon>
        <taxon>Bacillati</taxon>
        <taxon>Actinomycetota</taxon>
        <taxon>Actinomycetes</taxon>
        <taxon>Kineosporiales</taxon>
        <taxon>Kineosporiaceae</taxon>
        <taxon>Quadrisphaera</taxon>
    </lineage>
</organism>